<dbReference type="AlphaFoldDB" id="A0A9P7ERD2"/>
<feature type="region of interest" description="Disordered" evidence="1">
    <location>
        <begin position="384"/>
        <end position="480"/>
    </location>
</feature>
<reference evidence="2" key="1">
    <citation type="journal article" date="2020" name="New Phytol.">
        <title>Comparative genomics reveals dynamic genome evolution in host specialist ectomycorrhizal fungi.</title>
        <authorList>
            <person name="Lofgren L.A."/>
            <person name="Nguyen N.H."/>
            <person name="Vilgalys R."/>
            <person name="Ruytinx J."/>
            <person name="Liao H.L."/>
            <person name="Branco S."/>
            <person name="Kuo A."/>
            <person name="LaButti K."/>
            <person name="Lipzen A."/>
            <person name="Andreopoulos W."/>
            <person name="Pangilinan J."/>
            <person name="Riley R."/>
            <person name="Hundley H."/>
            <person name="Na H."/>
            <person name="Barry K."/>
            <person name="Grigoriev I.V."/>
            <person name="Stajich J.E."/>
            <person name="Kennedy P.G."/>
        </authorList>
    </citation>
    <scope>NUCLEOTIDE SEQUENCE</scope>
    <source>
        <strain evidence="2">FC423</strain>
    </source>
</reference>
<sequence>MVTPSSSVTSASPPTTYLQPYSPSTSMDVDPIEKEDRLKAIQKVMASTELSMVTRNLRARLSYASYKATHNISHVKLIDLEAKTRALAAAPPRLIGTKRKATTGNNYYNNPATQGTVARRGAMAPPAVSATSALSVPRSHYPTTVTGSSPNATQSLFTTLLGPPPSKQARTVRNSTDPPVQAAARSTAGSRSRGSDRASAVRSIAESTRAQSRSRKEDNTRSKPKRGDKGKQKASVADSADVERQAVATLTSLLQSRPSVASVSSPRSTLSTASDASSFQSLSQYAQSSARTTTAATSLLPSTESSFSMPRAATPPRNSGDNIYSTPHTNDEEAANLMLYLHTSPSPARPTTTRDRDTQDFAAYRALGSGSASLLTKGKILFPGQDTRSSLRSECSLTSETLPSSQDSTQPLSQPLDVASPGSLAPAPSLEQTIIPPTPTLSAESSSLLPSPPSPSRRSDTSNGYSGSPSSSLHAPPTPGNVPFNLNDFINVSPSPAFTAAPRAAVSLKSGPSANLRADVGRKLFEEEQQRHHYQGTHGTVSSFTDIHHDRGGVLGASIDLAST</sequence>
<feature type="region of interest" description="Disordered" evidence="1">
    <location>
        <begin position="296"/>
        <end position="329"/>
    </location>
</feature>
<dbReference type="RefSeq" id="XP_041284961.1">
    <property type="nucleotide sequence ID" value="XM_041440839.1"/>
</dbReference>
<feature type="compositionally biased region" description="Low complexity" evidence="1">
    <location>
        <begin position="296"/>
        <end position="306"/>
    </location>
</feature>
<accession>A0A9P7ERD2</accession>
<keyword evidence="3" id="KW-1185">Reference proteome</keyword>
<feature type="compositionally biased region" description="Low complexity" evidence="1">
    <location>
        <begin position="440"/>
        <end position="449"/>
    </location>
</feature>
<feature type="region of interest" description="Disordered" evidence="1">
    <location>
        <begin position="1"/>
        <end position="30"/>
    </location>
</feature>
<feature type="compositionally biased region" description="Polar residues" evidence="1">
    <location>
        <begin position="17"/>
        <end position="27"/>
    </location>
</feature>
<feature type="compositionally biased region" description="Low complexity" evidence="1">
    <location>
        <begin position="1"/>
        <end position="16"/>
    </location>
</feature>
<dbReference type="GeneID" id="64703098"/>
<feature type="compositionally biased region" description="Low complexity" evidence="1">
    <location>
        <begin position="182"/>
        <end position="203"/>
    </location>
</feature>
<feature type="compositionally biased region" description="Polar residues" evidence="1">
    <location>
        <begin position="386"/>
        <end position="413"/>
    </location>
</feature>
<evidence type="ECO:0000313" key="2">
    <source>
        <dbReference type="EMBL" id="KAG2086602.1"/>
    </source>
</evidence>
<feature type="compositionally biased region" description="Polar residues" evidence="1">
    <location>
        <begin position="168"/>
        <end position="178"/>
    </location>
</feature>
<evidence type="ECO:0000313" key="3">
    <source>
        <dbReference type="Proteomes" id="UP000823399"/>
    </source>
</evidence>
<feature type="compositionally biased region" description="Polar residues" evidence="1">
    <location>
        <begin position="141"/>
        <end position="158"/>
    </location>
</feature>
<feature type="region of interest" description="Disordered" evidence="1">
    <location>
        <begin position="132"/>
        <end position="240"/>
    </location>
</feature>
<organism evidence="2 3">
    <name type="scientific">Suillus discolor</name>
    <dbReference type="NCBI Taxonomy" id="1912936"/>
    <lineage>
        <taxon>Eukaryota</taxon>
        <taxon>Fungi</taxon>
        <taxon>Dikarya</taxon>
        <taxon>Basidiomycota</taxon>
        <taxon>Agaricomycotina</taxon>
        <taxon>Agaricomycetes</taxon>
        <taxon>Agaricomycetidae</taxon>
        <taxon>Boletales</taxon>
        <taxon>Suillineae</taxon>
        <taxon>Suillaceae</taxon>
        <taxon>Suillus</taxon>
    </lineage>
</organism>
<name>A0A9P7ERD2_9AGAM</name>
<feature type="region of interest" description="Disordered" evidence="1">
    <location>
        <begin position="255"/>
        <end position="279"/>
    </location>
</feature>
<feature type="compositionally biased region" description="Basic and acidic residues" evidence="1">
    <location>
        <begin position="214"/>
        <end position="231"/>
    </location>
</feature>
<dbReference type="Proteomes" id="UP000823399">
    <property type="component" value="Unassembled WGS sequence"/>
</dbReference>
<dbReference type="OrthoDB" id="2163387at2759"/>
<comment type="caution">
    <text evidence="2">The sequence shown here is derived from an EMBL/GenBank/DDBJ whole genome shotgun (WGS) entry which is preliminary data.</text>
</comment>
<proteinExistence type="predicted"/>
<evidence type="ECO:0000256" key="1">
    <source>
        <dbReference type="SAM" id="MobiDB-lite"/>
    </source>
</evidence>
<gene>
    <name evidence="2" type="ORF">F5147DRAFT_76714</name>
</gene>
<feature type="compositionally biased region" description="Low complexity" evidence="1">
    <location>
        <begin position="461"/>
        <end position="472"/>
    </location>
</feature>
<feature type="compositionally biased region" description="Polar residues" evidence="1">
    <location>
        <begin position="316"/>
        <end position="328"/>
    </location>
</feature>
<protein>
    <submittedName>
        <fullName evidence="2">Uncharacterized protein</fullName>
    </submittedName>
</protein>
<feature type="compositionally biased region" description="Low complexity" evidence="1">
    <location>
        <begin position="256"/>
        <end position="274"/>
    </location>
</feature>
<dbReference type="EMBL" id="JABBWM010000143">
    <property type="protein sequence ID" value="KAG2086602.1"/>
    <property type="molecule type" value="Genomic_DNA"/>
</dbReference>